<sequence length="115" mass="13013">MCGACTLCAWVFAPGVNERWEHVFQRLPADPPDKLQRLICRGKHGLILAYSWAAHYATVVGRDEKDLVQMRVQQLPTKLRAILIPGIRRTPILNCYEGMAEIGAGRSLKVNMIWI</sequence>
<dbReference type="EMBL" id="JARJCM010000013">
    <property type="protein sequence ID" value="KAJ7042300.1"/>
    <property type="molecule type" value="Genomic_DNA"/>
</dbReference>
<dbReference type="AlphaFoldDB" id="A0AAD6TB02"/>
<keyword evidence="2" id="KW-1185">Reference proteome</keyword>
<proteinExistence type="predicted"/>
<evidence type="ECO:0000313" key="1">
    <source>
        <dbReference type="EMBL" id="KAJ7042300.1"/>
    </source>
</evidence>
<name>A0AAD6TB02_9AGAR</name>
<gene>
    <name evidence="1" type="ORF">C8F04DRAFT_1176457</name>
</gene>
<accession>A0AAD6TB02</accession>
<organism evidence="1 2">
    <name type="scientific">Mycena alexandri</name>
    <dbReference type="NCBI Taxonomy" id="1745969"/>
    <lineage>
        <taxon>Eukaryota</taxon>
        <taxon>Fungi</taxon>
        <taxon>Dikarya</taxon>
        <taxon>Basidiomycota</taxon>
        <taxon>Agaricomycotina</taxon>
        <taxon>Agaricomycetes</taxon>
        <taxon>Agaricomycetidae</taxon>
        <taxon>Agaricales</taxon>
        <taxon>Marasmiineae</taxon>
        <taxon>Mycenaceae</taxon>
        <taxon>Mycena</taxon>
    </lineage>
</organism>
<dbReference type="Proteomes" id="UP001218188">
    <property type="component" value="Unassembled WGS sequence"/>
</dbReference>
<protein>
    <submittedName>
        <fullName evidence="1">Uncharacterized protein</fullName>
    </submittedName>
</protein>
<reference evidence="1" key="1">
    <citation type="submission" date="2023-03" db="EMBL/GenBank/DDBJ databases">
        <title>Massive genome expansion in bonnet fungi (Mycena s.s.) driven by repeated elements and novel gene families across ecological guilds.</title>
        <authorList>
            <consortium name="Lawrence Berkeley National Laboratory"/>
            <person name="Harder C.B."/>
            <person name="Miyauchi S."/>
            <person name="Viragh M."/>
            <person name="Kuo A."/>
            <person name="Thoen E."/>
            <person name="Andreopoulos B."/>
            <person name="Lu D."/>
            <person name="Skrede I."/>
            <person name="Drula E."/>
            <person name="Henrissat B."/>
            <person name="Morin E."/>
            <person name="Kohler A."/>
            <person name="Barry K."/>
            <person name="LaButti K."/>
            <person name="Morin E."/>
            <person name="Salamov A."/>
            <person name="Lipzen A."/>
            <person name="Mereny Z."/>
            <person name="Hegedus B."/>
            <person name="Baldrian P."/>
            <person name="Stursova M."/>
            <person name="Weitz H."/>
            <person name="Taylor A."/>
            <person name="Grigoriev I.V."/>
            <person name="Nagy L.G."/>
            <person name="Martin F."/>
            <person name="Kauserud H."/>
        </authorList>
    </citation>
    <scope>NUCLEOTIDE SEQUENCE</scope>
    <source>
        <strain evidence="1">CBHHK200</strain>
    </source>
</reference>
<comment type="caution">
    <text evidence="1">The sequence shown here is derived from an EMBL/GenBank/DDBJ whole genome shotgun (WGS) entry which is preliminary data.</text>
</comment>
<evidence type="ECO:0000313" key="2">
    <source>
        <dbReference type="Proteomes" id="UP001218188"/>
    </source>
</evidence>